<keyword evidence="3" id="KW-0949">S-adenosyl-L-methionine</keyword>
<dbReference type="AlphaFoldDB" id="A0AA38LDX3"/>
<dbReference type="InterPro" id="IPR036390">
    <property type="entry name" value="WH_DNA-bd_sf"/>
</dbReference>
<evidence type="ECO:0000259" key="6">
    <source>
        <dbReference type="Pfam" id="PF08100"/>
    </source>
</evidence>
<evidence type="ECO:0000313" key="8">
    <source>
        <dbReference type="Proteomes" id="UP000824469"/>
    </source>
</evidence>
<keyword evidence="1" id="KW-0489">Methyltransferase</keyword>
<name>A0AA38LDX3_TAXCH</name>
<dbReference type="Gene3D" id="1.10.10.10">
    <property type="entry name" value="Winged helix-like DNA-binding domain superfamily/Winged helix DNA-binding domain"/>
    <property type="match status" value="1"/>
</dbReference>
<keyword evidence="2" id="KW-0808">Transferase</keyword>
<sequence length="354" mass="39249">MASSESSMEAHLQLNEIFFSAAKPMALQAAVLLGIPDIIAFHGSKCPLALEDISSYISASTNKPANMDYLFRIMRLLASVGVFTEDATAVDGSISQFKYGLTNVSDLLVNKHNQQSCAPFLLVTNHKMVVESYQHLHESVIDGSYAFNQAHGMNLWKYLSINPEANRVFNEGMASHTRDVMASVVKMYDGFKSVNSLVDVAGGVGSALSTIIKEYPHINGINFDLPHVIASAPPIYGVEHVEGDMFHRIPPADAVFMKWILHDWDDEQCVKLLKKSYEATPENGKVLIVDAVIDRKEGRKRQVGLLFDVCMMGYTSGGKERTEEEFKELFHKAGFRSYKILNLPALQALVEVSK</sequence>
<dbReference type="GO" id="GO:0008171">
    <property type="term" value="F:O-methyltransferase activity"/>
    <property type="evidence" value="ECO:0007669"/>
    <property type="project" value="InterPro"/>
</dbReference>
<dbReference type="InterPro" id="IPR036388">
    <property type="entry name" value="WH-like_DNA-bd_sf"/>
</dbReference>
<gene>
    <name evidence="7" type="ORF">KI387_021830</name>
</gene>
<evidence type="ECO:0000256" key="4">
    <source>
        <dbReference type="PIRSR" id="PIRSR005739-1"/>
    </source>
</evidence>
<feature type="domain" description="O-methyltransferase dimerisation" evidence="6">
    <location>
        <begin position="16"/>
        <end position="110"/>
    </location>
</feature>
<comment type="caution">
    <text evidence="7">The sequence shown here is derived from an EMBL/GenBank/DDBJ whole genome shotgun (WGS) entry which is preliminary data.</text>
</comment>
<feature type="active site" description="Proton acceptor" evidence="4">
    <location>
        <position position="262"/>
    </location>
</feature>
<dbReference type="Pfam" id="PF00891">
    <property type="entry name" value="Methyltransf_2"/>
    <property type="match status" value="1"/>
</dbReference>
<reference evidence="7 8" key="1">
    <citation type="journal article" date="2021" name="Nat. Plants">
        <title>The Taxus genome provides insights into paclitaxel biosynthesis.</title>
        <authorList>
            <person name="Xiong X."/>
            <person name="Gou J."/>
            <person name="Liao Q."/>
            <person name="Li Y."/>
            <person name="Zhou Q."/>
            <person name="Bi G."/>
            <person name="Li C."/>
            <person name="Du R."/>
            <person name="Wang X."/>
            <person name="Sun T."/>
            <person name="Guo L."/>
            <person name="Liang H."/>
            <person name="Lu P."/>
            <person name="Wu Y."/>
            <person name="Zhang Z."/>
            <person name="Ro D.K."/>
            <person name="Shang Y."/>
            <person name="Huang S."/>
            <person name="Yan J."/>
        </authorList>
    </citation>
    <scope>NUCLEOTIDE SEQUENCE [LARGE SCALE GENOMIC DNA]</scope>
    <source>
        <strain evidence="7">Ta-2019</strain>
    </source>
</reference>
<dbReference type="OMA" id="ENQQSCG"/>
<feature type="domain" description="O-methyltransferase C-terminal" evidence="5">
    <location>
        <begin position="133"/>
        <end position="336"/>
    </location>
</feature>
<evidence type="ECO:0000256" key="3">
    <source>
        <dbReference type="ARBA" id="ARBA00022691"/>
    </source>
</evidence>
<dbReference type="PROSITE" id="PS51683">
    <property type="entry name" value="SAM_OMT_II"/>
    <property type="match status" value="1"/>
</dbReference>
<dbReference type="InterPro" id="IPR016461">
    <property type="entry name" value="COMT-like"/>
</dbReference>
<dbReference type="PIRSF" id="PIRSF005739">
    <property type="entry name" value="O-mtase"/>
    <property type="match status" value="1"/>
</dbReference>
<dbReference type="GO" id="GO:0032259">
    <property type="term" value="P:methylation"/>
    <property type="evidence" value="ECO:0007669"/>
    <property type="project" value="UniProtKB-KW"/>
</dbReference>
<dbReference type="SUPFAM" id="SSF46785">
    <property type="entry name" value="Winged helix' DNA-binding domain"/>
    <property type="match status" value="1"/>
</dbReference>
<accession>A0AA38LDX3</accession>
<proteinExistence type="predicted"/>
<evidence type="ECO:0000256" key="2">
    <source>
        <dbReference type="ARBA" id="ARBA00022679"/>
    </source>
</evidence>
<dbReference type="InterPro" id="IPR012967">
    <property type="entry name" value="COMT_dimerisation"/>
</dbReference>
<dbReference type="GO" id="GO:0046983">
    <property type="term" value="F:protein dimerization activity"/>
    <property type="evidence" value="ECO:0007669"/>
    <property type="project" value="InterPro"/>
</dbReference>
<protein>
    <submittedName>
        <fullName evidence="7">Uncharacterized protein</fullName>
    </submittedName>
</protein>
<dbReference type="EMBL" id="JAHRHJ020000004">
    <property type="protein sequence ID" value="KAH9320061.1"/>
    <property type="molecule type" value="Genomic_DNA"/>
</dbReference>
<keyword evidence="8" id="KW-1185">Reference proteome</keyword>
<dbReference type="Pfam" id="PF08100">
    <property type="entry name" value="Dimerisation"/>
    <property type="match status" value="1"/>
</dbReference>
<evidence type="ECO:0000313" key="7">
    <source>
        <dbReference type="EMBL" id="KAH9320061.1"/>
    </source>
</evidence>
<dbReference type="Gene3D" id="3.40.50.150">
    <property type="entry name" value="Vaccinia Virus protein VP39"/>
    <property type="match status" value="1"/>
</dbReference>
<dbReference type="InterPro" id="IPR029063">
    <property type="entry name" value="SAM-dependent_MTases_sf"/>
</dbReference>
<dbReference type="Proteomes" id="UP000824469">
    <property type="component" value="Unassembled WGS sequence"/>
</dbReference>
<evidence type="ECO:0000259" key="5">
    <source>
        <dbReference type="Pfam" id="PF00891"/>
    </source>
</evidence>
<evidence type="ECO:0000256" key="1">
    <source>
        <dbReference type="ARBA" id="ARBA00022603"/>
    </source>
</evidence>
<organism evidence="7 8">
    <name type="scientific">Taxus chinensis</name>
    <name type="common">Chinese yew</name>
    <name type="synonym">Taxus wallichiana var. chinensis</name>
    <dbReference type="NCBI Taxonomy" id="29808"/>
    <lineage>
        <taxon>Eukaryota</taxon>
        <taxon>Viridiplantae</taxon>
        <taxon>Streptophyta</taxon>
        <taxon>Embryophyta</taxon>
        <taxon>Tracheophyta</taxon>
        <taxon>Spermatophyta</taxon>
        <taxon>Pinopsida</taxon>
        <taxon>Pinidae</taxon>
        <taxon>Conifers II</taxon>
        <taxon>Cupressales</taxon>
        <taxon>Taxaceae</taxon>
        <taxon>Taxus</taxon>
    </lineage>
</organism>
<dbReference type="SUPFAM" id="SSF53335">
    <property type="entry name" value="S-adenosyl-L-methionine-dependent methyltransferases"/>
    <property type="match status" value="1"/>
</dbReference>
<dbReference type="InterPro" id="IPR001077">
    <property type="entry name" value="COMT_C"/>
</dbReference>
<dbReference type="PANTHER" id="PTHR11746">
    <property type="entry name" value="O-METHYLTRANSFERASE"/>
    <property type="match status" value="1"/>
</dbReference>